<dbReference type="eggNOG" id="COG0489">
    <property type="taxonomic scope" value="Bacteria"/>
</dbReference>
<dbReference type="eggNOG" id="COG3206">
    <property type="taxonomic scope" value="Bacteria"/>
</dbReference>
<dbReference type="EMBL" id="CAIT01000010">
    <property type="protein sequence ID" value="CCH57133.1"/>
    <property type="molecule type" value="Genomic_DNA"/>
</dbReference>
<comment type="caution">
    <text evidence="12">The sequence shown here is derived from an EMBL/GenBank/DDBJ whole genome shotgun (WGS) entry which is preliminary data.</text>
</comment>
<evidence type="ECO:0000256" key="3">
    <source>
        <dbReference type="ARBA" id="ARBA00022692"/>
    </source>
</evidence>
<gene>
    <name evidence="12" type="primary">epsB</name>
    <name evidence="12" type="ORF">BN8_06537</name>
</gene>
<feature type="transmembrane region" description="Helical" evidence="9">
    <location>
        <begin position="33"/>
        <end position="53"/>
    </location>
</feature>
<evidence type="ECO:0000256" key="1">
    <source>
        <dbReference type="ARBA" id="ARBA00004651"/>
    </source>
</evidence>
<name>I2GTA4_9BACT</name>
<evidence type="ECO:0000313" key="13">
    <source>
        <dbReference type="Proteomes" id="UP000009309"/>
    </source>
</evidence>
<organism evidence="12 13">
    <name type="scientific">Fibrisoma limi BUZ 3</name>
    <dbReference type="NCBI Taxonomy" id="1185876"/>
    <lineage>
        <taxon>Bacteria</taxon>
        <taxon>Pseudomonadati</taxon>
        <taxon>Bacteroidota</taxon>
        <taxon>Cytophagia</taxon>
        <taxon>Cytophagales</taxon>
        <taxon>Spirosomataceae</taxon>
        <taxon>Fibrisoma</taxon>
    </lineage>
</organism>
<comment type="subcellular location">
    <subcellularLocation>
        <location evidence="1">Cell membrane</location>
        <topology evidence="1">Multi-pass membrane protein</topology>
    </subcellularLocation>
</comment>
<dbReference type="STRING" id="1185876.BN8_06537"/>
<dbReference type="Pfam" id="PF13807">
    <property type="entry name" value="GNVR"/>
    <property type="match status" value="1"/>
</dbReference>
<dbReference type="GO" id="GO:0004715">
    <property type="term" value="F:non-membrane spanning protein tyrosine kinase activity"/>
    <property type="evidence" value="ECO:0007669"/>
    <property type="project" value="UniProtKB-EC"/>
</dbReference>
<keyword evidence="4" id="KW-0547">Nucleotide-binding</keyword>
<dbReference type="SUPFAM" id="SSF52540">
    <property type="entry name" value="P-loop containing nucleoside triphosphate hydrolases"/>
    <property type="match status" value="1"/>
</dbReference>
<dbReference type="Gene3D" id="3.40.50.300">
    <property type="entry name" value="P-loop containing nucleotide triphosphate hydrolases"/>
    <property type="match status" value="1"/>
</dbReference>
<dbReference type="CDD" id="cd05387">
    <property type="entry name" value="BY-kinase"/>
    <property type="match status" value="1"/>
</dbReference>
<evidence type="ECO:0000256" key="6">
    <source>
        <dbReference type="ARBA" id="ARBA00022989"/>
    </source>
</evidence>
<reference evidence="12 13" key="1">
    <citation type="journal article" date="2012" name="J. Bacteriol.">
        <title>Genome Sequence of the Filamentous Bacterium Fibrisoma limi BUZ 3T.</title>
        <authorList>
            <person name="Filippini M."/>
            <person name="Qi W."/>
            <person name="Jaenicke S."/>
            <person name="Goesmann A."/>
            <person name="Smits T.H."/>
            <person name="Bagheri H.C."/>
        </authorList>
    </citation>
    <scope>NUCLEOTIDE SEQUENCE [LARGE SCALE GENOMIC DNA]</scope>
    <source>
        <strain evidence="13">BUZ 3T</strain>
    </source>
</reference>
<keyword evidence="3 9" id="KW-0812">Transmembrane</keyword>
<feature type="domain" description="Tyrosine-protein kinase G-rich" evidence="11">
    <location>
        <begin position="431"/>
        <end position="506"/>
    </location>
</feature>
<evidence type="ECO:0000256" key="8">
    <source>
        <dbReference type="SAM" id="Coils"/>
    </source>
</evidence>
<keyword evidence="6 9" id="KW-1133">Transmembrane helix</keyword>
<proteinExistence type="predicted"/>
<dbReference type="EC" id="2.7.10.2" evidence="12"/>
<dbReference type="Pfam" id="PF02706">
    <property type="entry name" value="Wzz"/>
    <property type="match status" value="1"/>
</dbReference>
<feature type="domain" description="Polysaccharide chain length determinant N-terminal" evidence="10">
    <location>
        <begin position="19"/>
        <end position="111"/>
    </location>
</feature>
<dbReference type="PANTHER" id="PTHR32309">
    <property type="entry name" value="TYROSINE-PROTEIN KINASE"/>
    <property type="match status" value="1"/>
</dbReference>
<keyword evidence="12" id="KW-0808">Transferase</keyword>
<dbReference type="OrthoDB" id="9794577at2"/>
<dbReference type="InterPro" id="IPR050445">
    <property type="entry name" value="Bact_polysacc_biosynth/exp"/>
</dbReference>
<evidence type="ECO:0000259" key="10">
    <source>
        <dbReference type="Pfam" id="PF02706"/>
    </source>
</evidence>
<feature type="transmembrane region" description="Helical" evidence="9">
    <location>
        <begin position="487"/>
        <end position="506"/>
    </location>
</feature>
<accession>I2GTA4</accession>
<keyword evidence="2" id="KW-1003">Cell membrane</keyword>
<sequence length="772" mass="87551">MNNQFNHSYVPYKMMEPEELRVSDLLPKFTRNWPWILFSVCVFLVAAYTYLAYKQPIYKTQASLLIQDEKKGNERDQPLKELDAYVPKKVVENETEILRSYTLMNRVVDKLHLDVRYFEKTAFGKREIYKASPVEVFIEFGKPELYEAPMLLTFIDSSSVEINEQVYPLNQRIKTPQGRFLIKTRRAVGDTTNQVLVQAMKRPAAVNGYLKTLQAEPTSKASTVVVLTLEDAVPEKGEAVLNQLIEEYNQAAIIDKNKVAANTLRFIEDRLAILSGELTAVEKEVERYKATQGITDLSTQSASFLQAIQQNDGLLNQVNIQLTTLSDLQRYINNRSLDRSATPALVGLNDPVLFSLIEKLTQLDLQRSQLVRTTSEQNPLIQTIDTQINSLKGNMEDNIRTMKTMLMSSQQQYRAKNAQLESSIRTIPQKERTLLTISRQQAIKNNLYTYLLQKREETAVSHASAISDSRTIDVAQSTDAPIKPVPLMIYGLFGFLGFIIPIGIIGSRELINTRVTRRVDVEKITQAPIIGELTRKQEPDYLVVTMTNQSLIAEQFRTLRASLPDIQSDKSQVLLLTSSISGEGKSFISLNLGASLALVGKPTVILDMDLRRPRLHKEFNWSNTTGISSYLTGKCTVYDILKPVPGYDNLFIIPSGPPPTNPSELLSGQPLKQLIAQLREHFDNIIIDTAPIGLVSDARLVAPLADMSFFVVRHDVTPKNYLRHIESLFREQRFKKLNIILNAIDKDESYYYAKMYSYTSNLLGKKKWLSFS</sequence>
<dbReference type="InterPro" id="IPR032807">
    <property type="entry name" value="GNVR"/>
</dbReference>
<dbReference type="GO" id="GO:0005524">
    <property type="term" value="F:ATP binding"/>
    <property type="evidence" value="ECO:0007669"/>
    <property type="project" value="UniProtKB-KW"/>
</dbReference>
<dbReference type="InterPro" id="IPR005702">
    <property type="entry name" value="Wzc-like_C"/>
</dbReference>
<dbReference type="GO" id="GO:0005886">
    <property type="term" value="C:plasma membrane"/>
    <property type="evidence" value="ECO:0007669"/>
    <property type="project" value="UniProtKB-SubCell"/>
</dbReference>
<dbReference type="AlphaFoldDB" id="I2GTA4"/>
<evidence type="ECO:0000256" key="2">
    <source>
        <dbReference type="ARBA" id="ARBA00022475"/>
    </source>
</evidence>
<keyword evidence="8" id="KW-0175">Coiled coil</keyword>
<dbReference type="NCBIfam" id="TIGR01007">
    <property type="entry name" value="eps_fam"/>
    <property type="match status" value="1"/>
</dbReference>
<evidence type="ECO:0000313" key="12">
    <source>
        <dbReference type="EMBL" id="CCH57133.1"/>
    </source>
</evidence>
<dbReference type="Proteomes" id="UP000009309">
    <property type="component" value="Unassembled WGS sequence"/>
</dbReference>
<evidence type="ECO:0000259" key="11">
    <source>
        <dbReference type="Pfam" id="PF13807"/>
    </source>
</evidence>
<feature type="coiled-coil region" evidence="8">
    <location>
        <begin position="264"/>
        <end position="291"/>
    </location>
</feature>
<dbReference type="InterPro" id="IPR003856">
    <property type="entry name" value="LPS_length_determ_N"/>
</dbReference>
<dbReference type="InterPro" id="IPR027417">
    <property type="entry name" value="P-loop_NTPase"/>
</dbReference>
<keyword evidence="7 9" id="KW-0472">Membrane</keyword>
<evidence type="ECO:0000256" key="9">
    <source>
        <dbReference type="SAM" id="Phobius"/>
    </source>
</evidence>
<evidence type="ECO:0000256" key="7">
    <source>
        <dbReference type="ARBA" id="ARBA00023136"/>
    </source>
</evidence>
<keyword evidence="5" id="KW-0067">ATP-binding</keyword>
<evidence type="ECO:0000256" key="4">
    <source>
        <dbReference type="ARBA" id="ARBA00022741"/>
    </source>
</evidence>
<evidence type="ECO:0000256" key="5">
    <source>
        <dbReference type="ARBA" id="ARBA00022840"/>
    </source>
</evidence>
<keyword evidence="13" id="KW-1185">Reference proteome</keyword>
<dbReference type="PANTHER" id="PTHR32309:SF13">
    <property type="entry name" value="FERRIC ENTEROBACTIN TRANSPORT PROTEIN FEPE"/>
    <property type="match status" value="1"/>
</dbReference>
<protein>
    <submittedName>
        <fullName evidence="12">Capsular exopolysaccharide family</fullName>
        <ecNumber evidence="12">2.7.10.2</ecNumber>
    </submittedName>
</protein>